<evidence type="ECO:0000313" key="5">
    <source>
        <dbReference type="Proteomes" id="UP000237144"/>
    </source>
</evidence>
<dbReference type="PRINTS" id="PR00421">
    <property type="entry name" value="THIOREDOXIN"/>
</dbReference>
<dbReference type="InterPro" id="IPR010400">
    <property type="entry name" value="PITH_dom"/>
</dbReference>
<dbReference type="InterPro" id="IPR017937">
    <property type="entry name" value="Thioredoxin_CS"/>
</dbReference>
<comment type="caution">
    <text evidence="4">The sequence shown here is derived from an EMBL/GenBank/DDBJ whole genome shotgun (WGS) entry which is preliminary data.</text>
</comment>
<protein>
    <submittedName>
        <fullName evidence="4">Thioredoxin</fullName>
    </submittedName>
</protein>
<dbReference type="Pfam" id="PF06201">
    <property type="entry name" value="PITH"/>
    <property type="match status" value="1"/>
</dbReference>
<dbReference type="PROSITE" id="PS51532">
    <property type="entry name" value="PITH"/>
    <property type="match status" value="1"/>
</dbReference>
<evidence type="ECO:0000259" key="2">
    <source>
        <dbReference type="PROSITE" id="PS51352"/>
    </source>
</evidence>
<dbReference type="InterPro" id="IPR037047">
    <property type="entry name" value="PITH_dom_sf"/>
</dbReference>
<keyword evidence="1" id="KW-1015">Disulfide bond</keyword>
<dbReference type="AlphaFoldDB" id="A0A2S5B710"/>
<dbReference type="EMBL" id="PJQD01000048">
    <property type="protein sequence ID" value="POY72563.1"/>
    <property type="molecule type" value="Genomic_DNA"/>
</dbReference>
<dbReference type="SUPFAM" id="SSF49785">
    <property type="entry name" value="Galactose-binding domain-like"/>
    <property type="match status" value="1"/>
</dbReference>
<evidence type="ECO:0000313" key="4">
    <source>
        <dbReference type="EMBL" id="POY72563.1"/>
    </source>
</evidence>
<dbReference type="GO" id="GO:0005737">
    <property type="term" value="C:cytoplasm"/>
    <property type="evidence" value="ECO:0007669"/>
    <property type="project" value="UniProtKB-ARBA"/>
</dbReference>
<dbReference type="Gene3D" id="3.40.30.10">
    <property type="entry name" value="Glutaredoxin"/>
    <property type="match status" value="1"/>
</dbReference>
<dbReference type="OrthoDB" id="10263751at2759"/>
<dbReference type="InterPro" id="IPR008979">
    <property type="entry name" value="Galactose-bd-like_sf"/>
</dbReference>
<reference evidence="4 5" key="1">
    <citation type="journal article" date="2018" name="Front. Microbiol.">
        <title>Prospects for Fungal Bioremediation of Acidic Radioactive Waste Sites: Characterization and Genome Sequence of Rhodotorula taiwanensis MD1149.</title>
        <authorList>
            <person name="Tkavc R."/>
            <person name="Matrosova V.Y."/>
            <person name="Grichenko O.E."/>
            <person name="Gostincar C."/>
            <person name="Volpe R.P."/>
            <person name="Klimenkova P."/>
            <person name="Gaidamakova E.K."/>
            <person name="Zhou C.E."/>
            <person name="Stewart B.J."/>
            <person name="Lyman M.G."/>
            <person name="Malfatti S.A."/>
            <person name="Rubinfeld B."/>
            <person name="Courtot M."/>
            <person name="Singh J."/>
            <person name="Dalgard C.L."/>
            <person name="Hamilton T."/>
            <person name="Frey K.G."/>
            <person name="Gunde-Cimerman N."/>
            <person name="Dugan L."/>
            <person name="Daly M.J."/>
        </authorList>
    </citation>
    <scope>NUCLEOTIDE SEQUENCE [LARGE SCALE GENOMIC DNA]</scope>
    <source>
        <strain evidence="4 5">MD1149</strain>
    </source>
</reference>
<dbReference type="STRING" id="741276.A0A2S5B710"/>
<evidence type="ECO:0000256" key="1">
    <source>
        <dbReference type="ARBA" id="ARBA00023157"/>
    </source>
</evidence>
<gene>
    <name evidence="4" type="ORF">BMF94_4390</name>
</gene>
<organism evidence="4 5">
    <name type="scientific">Rhodotorula taiwanensis</name>
    <dbReference type="NCBI Taxonomy" id="741276"/>
    <lineage>
        <taxon>Eukaryota</taxon>
        <taxon>Fungi</taxon>
        <taxon>Dikarya</taxon>
        <taxon>Basidiomycota</taxon>
        <taxon>Pucciniomycotina</taxon>
        <taxon>Microbotryomycetes</taxon>
        <taxon>Sporidiobolales</taxon>
        <taxon>Sporidiobolaceae</taxon>
        <taxon>Rhodotorula</taxon>
    </lineage>
</organism>
<dbReference type="PROSITE" id="PS00194">
    <property type="entry name" value="THIOREDOXIN_1"/>
    <property type="match status" value="1"/>
</dbReference>
<name>A0A2S5B710_9BASI</name>
<accession>A0A2S5B710</accession>
<keyword evidence="5" id="KW-1185">Reference proteome</keyword>
<evidence type="ECO:0000259" key="3">
    <source>
        <dbReference type="PROSITE" id="PS51532"/>
    </source>
</evidence>
<feature type="domain" description="Thioredoxin" evidence="2">
    <location>
        <begin position="1"/>
        <end position="107"/>
    </location>
</feature>
<dbReference type="InterPro" id="IPR036249">
    <property type="entry name" value="Thioredoxin-like_sf"/>
</dbReference>
<dbReference type="PANTHER" id="PTHR46115">
    <property type="entry name" value="THIOREDOXIN-LIKE PROTEIN 1"/>
    <property type="match status" value="1"/>
</dbReference>
<feature type="domain" description="PITH" evidence="3">
    <location>
        <begin position="120"/>
        <end position="295"/>
    </location>
</feature>
<dbReference type="PROSITE" id="PS51352">
    <property type="entry name" value="THIOREDOXIN_2"/>
    <property type="match status" value="1"/>
</dbReference>
<dbReference type="Pfam" id="PF00085">
    <property type="entry name" value="Thioredoxin"/>
    <property type="match status" value="1"/>
</dbReference>
<dbReference type="InterPro" id="IPR013766">
    <property type="entry name" value="Thioredoxin_domain"/>
</dbReference>
<dbReference type="SUPFAM" id="SSF52833">
    <property type="entry name" value="Thioredoxin-like"/>
    <property type="match status" value="1"/>
</dbReference>
<dbReference type="CDD" id="cd02947">
    <property type="entry name" value="TRX_family"/>
    <property type="match status" value="1"/>
</dbReference>
<dbReference type="Proteomes" id="UP000237144">
    <property type="component" value="Unassembled WGS sequence"/>
</dbReference>
<dbReference type="Gene3D" id="2.60.120.470">
    <property type="entry name" value="PITH domain"/>
    <property type="match status" value="1"/>
</dbReference>
<proteinExistence type="predicted"/>
<sequence>MSITVVNSVAQLNSLTTNPAAVSVIDFHAVWCGPCKAIAPVYQKLAGQYAGRVQFLKVDVDQVPDVAQKFNVKAMPTFAVLRGSAKVDEMAGANPAGLSALIAKHAPAAGAGASASGSGSQDKGLEGFVSLNSEIDQSQVHCLNESAEHPLKDMLRGGDDKWLESDADEQLLLHIPIQQSIKLRALRFTTNSSHAKHAPRTIKVYVNNPGVDFDAAEGGGAEAAQEIVLDEEQARGKKVVELRFVRFQNVKHLSIFVADNQSGGDEDVTRIDSLELVGLAVEGTNMSDLKKLEDE</sequence>